<gene>
    <name evidence="1" type="ORF">F2Q69_00009455</name>
</gene>
<dbReference type="EMBL" id="QGKX02001521">
    <property type="protein sequence ID" value="KAF3510954.1"/>
    <property type="molecule type" value="Genomic_DNA"/>
</dbReference>
<accession>A0A8S9P0Q5</accession>
<comment type="caution">
    <text evidence="1">The sequence shown here is derived from an EMBL/GenBank/DDBJ whole genome shotgun (WGS) entry which is preliminary data.</text>
</comment>
<name>A0A8S9P0Q5_BRACR</name>
<organism evidence="1 2">
    <name type="scientific">Brassica cretica</name>
    <name type="common">Mustard</name>
    <dbReference type="NCBI Taxonomy" id="69181"/>
    <lineage>
        <taxon>Eukaryota</taxon>
        <taxon>Viridiplantae</taxon>
        <taxon>Streptophyta</taxon>
        <taxon>Embryophyta</taxon>
        <taxon>Tracheophyta</taxon>
        <taxon>Spermatophyta</taxon>
        <taxon>Magnoliopsida</taxon>
        <taxon>eudicotyledons</taxon>
        <taxon>Gunneridae</taxon>
        <taxon>Pentapetalae</taxon>
        <taxon>rosids</taxon>
        <taxon>malvids</taxon>
        <taxon>Brassicales</taxon>
        <taxon>Brassicaceae</taxon>
        <taxon>Brassiceae</taxon>
        <taxon>Brassica</taxon>
    </lineage>
</organism>
<dbReference type="AlphaFoldDB" id="A0A8S9P0Q5"/>
<dbReference type="Proteomes" id="UP000712600">
    <property type="component" value="Unassembled WGS sequence"/>
</dbReference>
<protein>
    <submittedName>
        <fullName evidence="1">Uncharacterized protein</fullName>
    </submittedName>
</protein>
<proteinExistence type="predicted"/>
<reference evidence="1" key="1">
    <citation type="submission" date="2019-12" db="EMBL/GenBank/DDBJ databases">
        <title>Genome sequencing and annotation of Brassica cretica.</title>
        <authorList>
            <person name="Studholme D.J."/>
            <person name="Sarris P."/>
        </authorList>
    </citation>
    <scope>NUCLEOTIDE SEQUENCE</scope>
    <source>
        <strain evidence="1">PFS-109/04</strain>
        <tissue evidence="1">Leaf</tissue>
    </source>
</reference>
<evidence type="ECO:0000313" key="2">
    <source>
        <dbReference type="Proteomes" id="UP000712600"/>
    </source>
</evidence>
<sequence length="54" mass="6090">MDGVLVLSLKFCIVDLVIEMVKKWKVKDMDIKIMYTGVAITILHCDAYGCESPL</sequence>
<evidence type="ECO:0000313" key="1">
    <source>
        <dbReference type="EMBL" id="KAF3510954.1"/>
    </source>
</evidence>